<organism evidence="10 12">
    <name type="scientific">Bacteroides uniformis</name>
    <dbReference type="NCBI Taxonomy" id="820"/>
    <lineage>
        <taxon>Bacteria</taxon>
        <taxon>Pseudomonadati</taxon>
        <taxon>Bacteroidota</taxon>
        <taxon>Bacteroidia</taxon>
        <taxon>Bacteroidales</taxon>
        <taxon>Bacteroidaceae</taxon>
        <taxon>Bacteroides</taxon>
    </lineage>
</organism>
<dbReference type="Pfam" id="PF03422">
    <property type="entry name" value="CBM_6"/>
    <property type="match status" value="1"/>
</dbReference>
<dbReference type="InterPro" id="IPR006710">
    <property type="entry name" value="Glyco_hydro_43"/>
</dbReference>
<dbReference type="CDD" id="cd09003">
    <property type="entry name" value="GH43_XynD-like"/>
    <property type="match status" value="1"/>
</dbReference>
<keyword evidence="3 8" id="KW-0732">Signal</keyword>
<dbReference type="CDD" id="cd04084">
    <property type="entry name" value="CBM6_xylanase-like"/>
    <property type="match status" value="1"/>
</dbReference>
<dbReference type="InterPro" id="IPR006584">
    <property type="entry name" value="Cellulose-bd_IV"/>
</dbReference>
<evidence type="ECO:0000256" key="6">
    <source>
        <dbReference type="ARBA" id="ARBA00023295"/>
    </source>
</evidence>
<feature type="chain" id="PRO_5033363703" evidence="8">
    <location>
        <begin position="21"/>
        <end position="503"/>
    </location>
</feature>
<evidence type="ECO:0000313" key="12">
    <source>
        <dbReference type="Proteomes" id="UP000260759"/>
    </source>
</evidence>
<evidence type="ECO:0000313" key="13">
    <source>
        <dbReference type="Proteomes" id="UP000283680"/>
    </source>
</evidence>
<keyword evidence="6 7" id="KW-0326">Glycosidase</keyword>
<dbReference type="GO" id="GO:0004553">
    <property type="term" value="F:hydrolase activity, hydrolyzing O-glycosyl compounds"/>
    <property type="evidence" value="ECO:0007669"/>
    <property type="project" value="InterPro"/>
</dbReference>
<evidence type="ECO:0000259" key="9">
    <source>
        <dbReference type="SMART" id="SM00606"/>
    </source>
</evidence>
<comment type="similarity">
    <text evidence="1 7">Belongs to the glycosyl hydrolase 43 family.</text>
</comment>
<keyword evidence="2" id="KW-0858">Xylan degradation</keyword>
<evidence type="ECO:0000256" key="5">
    <source>
        <dbReference type="ARBA" id="ARBA00023277"/>
    </source>
</evidence>
<dbReference type="EMBL" id="QRTH01000014">
    <property type="protein sequence ID" value="RGQ47699.1"/>
    <property type="molecule type" value="Genomic_DNA"/>
</dbReference>
<dbReference type="GO" id="GO:0045493">
    <property type="term" value="P:xylan catabolic process"/>
    <property type="evidence" value="ECO:0007669"/>
    <property type="project" value="UniProtKB-KW"/>
</dbReference>
<evidence type="ECO:0000256" key="3">
    <source>
        <dbReference type="ARBA" id="ARBA00022729"/>
    </source>
</evidence>
<dbReference type="InterPro" id="IPR052176">
    <property type="entry name" value="Glycosyl_Hydrlase_43_Enz"/>
</dbReference>
<dbReference type="Proteomes" id="UP000260759">
    <property type="component" value="Unassembled WGS sequence"/>
</dbReference>
<evidence type="ECO:0000256" key="7">
    <source>
        <dbReference type="RuleBase" id="RU361187"/>
    </source>
</evidence>
<dbReference type="EMBL" id="QSVA01000024">
    <property type="protein sequence ID" value="RGN89725.1"/>
    <property type="molecule type" value="Genomic_DNA"/>
</dbReference>
<gene>
    <name evidence="11" type="ORF">DWY92_18880</name>
    <name evidence="10" type="ORF">DXB37_18960</name>
</gene>
<keyword evidence="4 7" id="KW-0378">Hydrolase</keyword>
<dbReference type="GO" id="GO:0030246">
    <property type="term" value="F:carbohydrate binding"/>
    <property type="evidence" value="ECO:0007669"/>
    <property type="project" value="InterPro"/>
</dbReference>
<dbReference type="SMART" id="SM00606">
    <property type="entry name" value="CBD_IV"/>
    <property type="match status" value="1"/>
</dbReference>
<evidence type="ECO:0000256" key="1">
    <source>
        <dbReference type="ARBA" id="ARBA00009865"/>
    </source>
</evidence>
<evidence type="ECO:0000256" key="8">
    <source>
        <dbReference type="SAM" id="SignalP"/>
    </source>
</evidence>
<keyword evidence="5" id="KW-0119">Carbohydrate metabolism</keyword>
<keyword evidence="2" id="KW-0624">Polysaccharide degradation</keyword>
<comment type="caution">
    <text evidence="10">The sequence shown here is derived from an EMBL/GenBank/DDBJ whole genome shotgun (WGS) entry which is preliminary data.</text>
</comment>
<dbReference type="InterPro" id="IPR023296">
    <property type="entry name" value="Glyco_hydro_beta-prop_sf"/>
</dbReference>
<dbReference type="Proteomes" id="UP000283680">
    <property type="component" value="Unassembled WGS sequence"/>
</dbReference>
<evidence type="ECO:0000313" key="11">
    <source>
        <dbReference type="EMBL" id="RGQ47699.1"/>
    </source>
</evidence>
<feature type="domain" description="Cellulose binding type IV" evidence="9">
    <location>
        <begin position="380"/>
        <end position="502"/>
    </location>
</feature>
<dbReference type="InterPro" id="IPR008979">
    <property type="entry name" value="Galactose-bd-like_sf"/>
</dbReference>
<dbReference type="PANTHER" id="PTHR43772">
    <property type="entry name" value="ENDO-1,4-BETA-XYLANASE"/>
    <property type="match status" value="1"/>
</dbReference>
<dbReference type="AlphaFoldDB" id="A0A396END8"/>
<dbReference type="SUPFAM" id="SSF75005">
    <property type="entry name" value="Arabinanase/levansucrase/invertase"/>
    <property type="match status" value="1"/>
</dbReference>
<accession>A0A396END8</accession>
<dbReference type="SUPFAM" id="SSF49785">
    <property type="entry name" value="Galactose-binding domain-like"/>
    <property type="match status" value="1"/>
</dbReference>
<evidence type="ECO:0000313" key="10">
    <source>
        <dbReference type="EMBL" id="RGN89725.1"/>
    </source>
</evidence>
<dbReference type="InterPro" id="IPR005084">
    <property type="entry name" value="CBM6"/>
</dbReference>
<sequence>MKRIKLFTAALLLAAMSAGNDMWALSTSGKKDTHPVESPKFFSGNANPLSDFIFVADPTSMEYNGRLYVYGTNDTQQLDSVGKDGKNTYQYIHSLVMLSTDDMVNWTYHGLIDVKALSPWGIASWAPSIVSRIESDGKTHFYLYYSNSGAGVGVLTSTSPVGPWTDPLGRMLVSQFTQGLGHCKAPFDPGAVIDDEGIGWLSFGGGGKGEVGTDYMPGDARIVRLGKDLISLDSEIVEIKAPYHFEANELNYWNGTWIYTYNTDWNKRTEWPHEGVDKPSICCMSYMTSHTPLDTDSWKYVDNYFKNPGDYGMGFSNNHTHLQKYKGDYYLFYHNMCLQEHKGTNGGFRSLCVNKLKVDEKNVKLEMGEATLKGVDQIKPVNPFIHQQAETTAATLGIHFEPTATPGNMLAVGSEQKKSVISVRGVFFSGFPSLFRATAAGHGTLEVHLDRPDGEVLASTSFNSDSLQTVSTKINTDKDGIHNLYFVFKGKELKVDEWIFERF</sequence>
<proteinExistence type="inferred from homology"/>
<dbReference type="Pfam" id="PF04616">
    <property type="entry name" value="Glyco_hydro_43"/>
    <property type="match status" value="1"/>
</dbReference>
<dbReference type="Gene3D" id="2.60.120.260">
    <property type="entry name" value="Galactose-binding domain-like"/>
    <property type="match status" value="1"/>
</dbReference>
<reference evidence="12 13" key="1">
    <citation type="submission" date="2018-08" db="EMBL/GenBank/DDBJ databases">
        <title>A genome reference for cultivated species of the human gut microbiota.</title>
        <authorList>
            <person name="Zou Y."/>
            <person name="Xue W."/>
            <person name="Luo G."/>
        </authorList>
    </citation>
    <scope>NUCLEOTIDE SEQUENCE [LARGE SCALE GENOMIC DNA]</scope>
    <source>
        <strain evidence="11 13">AF28-11</strain>
        <strain evidence="10 12">OM03-4</strain>
    </source>
</reference>
<dbReference type="PANTHER" id="PTHR43772:SF2">
    <property type="entry name" value="PUTATIVE (AFU_ORTHOLOGUE AFUA_2G04480)-RELATED"/>
    <property type="match status" value="1"/>
</dbReference>
<evidence type="ECO:0000256" key="4">
    <source>
        <dbReference type="ARBA" id="ARBA00022801"/>
    </source>
</evidence>
<name>A0A396END8_BACUN</name>
<dbReference type="Gene3D" id="2.115.10.20">
    <property type="entry name" value="Glycosyl hydrolase domain, family 43"/>
    <property type="match status" value="1"/>
</dbReference>
<feature type="signal peptide" evidence="8">
    <location>
        <begin position="1"/>
        <end position="20"/>
    </location>
</feature>
<evidence type="ECO:0000256" key="2">
    <source>
        <dbReference type="ARBA" id="ARBA00022651"/>
    </source>
</evidence>
<protein>
    <submittedName>
        <fullName evidence="10">Beta-xylosidase</fullName>
    </submittedName>
</protein>
<dbReference type="RefSeq" id="WP_117601467.1">
    <property type="nucleotide sequence ID" value="NZ_JADNHF010000022.1"/>
</dbReference>